<comment type="similarity">
    <text evidence="2 6">Belongs to the transposase mutator family.</text>
</comment>
<dbReference type="PANTHER" id="PTHR33217:SF8">
    <property type="entry name" value="MUTATOR FAMILY TRANSPOSASE"/>
    <property type="match status" value="1"/>
</dbReference>
<evidence type="ECO:0000313" key="7">
    <source>
        <dbReference type="EMBL" id="MFD1064396.1"/>
    </source>
</evidence>
<keyword evidence="5 6" id="KW-0233">DNA recombination</keyword>
<dbReference type="Proteomes" id="UP001597041">
    <property type="component" value="Unassembled WGS sequence"/>
</dbReference>
<dbReference type="RefSeq" id="WP_379590293.1">
    <property type="nucleotide sequence ID" value="NZ_JBHTKK010000001.1"/>
</dbReference>
<comment type="function">
    <text evidence="1 6">Required for the transposition of the insertion element.</text>
</comment>
<keyword evidence="8" id="KW-1185">Reference proteome</keyword>
<accession>A0ABW3NA64</accession>
<comment type="caution">
    <text evidence="7">The sequence shown here is derived from an EMBL/GenBank/DDBJ whole genome shotgun (WGS) entry which is preliminary data.</text>
</comment>
<organism evidence="7 8">
    <name type="scientific">Oceanobacillus locisalsi</name>
    <dbReference type="NCBI Taxonomy" id="546107"/>
    <lineage>
        <taxon>Bacteria</taxon>
        <taxon>Bacillati</taxon>
        <taxon>Bacillota</taxon>
        <taxon>Bacilli</taxon>
        <taxon>Bacillales</taxon>
        <taxon>Bacillaceae</taxon>
        <taxon>Oceanobacillus</taxon>
    </lineage>
</organism>
<keyword evidence="6" id="KW-0814">Transposable element</keyword>
<proteinExistence type="inferred from homology"/>
<sequence length="129" mass="15550">MLFTTYRQIMLSTKAEAKERFQTFKEVWETKYSKVVKTWEEDLDVLLTFLDYPSSIQRVIYTTNIIERTMKEIKKRTKTMNSFPSDQATEKIVYLQVTDYNKRWGERKLRGLATAYQALQDMFEERYGE</sequence>
<evidence type="ECO:0000256" key="4">
    <source>
        <dbReference type="ARBA" id="ARBA00023125"/>
    </source>
</evidence>
<reference evidence="8" key="1">
    <citation type="journal article" date="2019" name="Int. J. Syst. Evol. Microbiol.">
        <title>The Global Catalogue of Microorganisms (GCM) 10K type strain sequencing project: providing services to taxonomists for standard genome sequencing and annotation.</title>
        <authorList>
            <consortium name="The Broad Institute Genomics Platform"/>
            <consortium name="The Broad Institute Genome Sequencing Center for Infectious Disease"/>
            <person name="Wu L."/>
            <person name="Ma J."/>
        </authorList>
    </citation>
    <scope>NUCLEOTIDE SEQUENCE [LARGE SCALE GENOMIC DNA]</scope>
    <source>
        <strain evidence="8">CCUG 56608</strain>
    </source>
</reference>
<evidence type="ECO:0000256" key="1">
    <source>
        <dbReference type="ARBA" id="ARBA00002190"/>
    </source>
</evidence>
<protein>
    <recommendedName>
        <fullName evidence="6">Mutator family transposase</fullName>
    </recommendedName>
</protein>
<evidence type="ECO:0000256" key="2">
    <source>
        <dbReference type="ARBA" id="ARBA00010961"/>
    </source>
</evidence>
<name>A0ABW3NA64_9BACI</name>
<evidence type="ECO:0000256" key="6">
    <source>
        <dbReference type="RuleBase" id="RU365089"/>
    </source>
</evidence>
<dbReference type="EMBL" id="JBHTKK010000001">
    <property type="protein sequence ID" value="MFD1064396.1"/>
    <property type="molecule type" value="Genomic_DNA"/>
</dbReference>
<keyword evidence="3 6" id="KW-0815">Transposition</keyword>
<dbReference type="Pfam" id="PF00872">
    <property type="entry name" value="Transposase_mut"/>
    <property type="match status" value="1"/>
</dbReference>
<keyword evidence="4 6" id="KW-0238">DNA-binding</keyword>
<gene>
    <name evidence="7" type="ORF">ACFQ19_00010</name>
</gene>
<dbReference type="PANTHER" id="PTHR33217">
    <property type="entry name" value="TRANSPOSASE FOR INSERTION SEQUENCE ELEMENT IS1081"/>
    <property type="match status" value="1"/>
</dbReference>
<evidence type="ECO:0000256" key="5">
    <source>
        <dbReference type="ARBA" id="ARBA00023172"/>
    </source>
</evidence>
<evidence type="ECO:0000313" key="8">
    <source>
        <dbReference type="Proteomes" id="UP001597041"/>
    </source>
</evidence>
<evidence type="ECO:0000256" key="3">
    <source>
        <dbReference type="ARBA" id="ARBA00022578"/>
    </source>
</evidence>
<dbReference type="InterPro" id="IPR001207">
    <property type="entry name" value="Transposase_mutator"/>
</dbReference>